<dbReference type="UniPathway" id="UPA00068">
    <property type="reaction ID" value="UER00113"/>
</dbReference>
<dbReference type="GO" id="GO:0000050">
    <property type="term" value="P:urea cycle"/>
    <property type="evidence" value="ECO:0007669"/>
    <property type="project" value="TreeGrafter"/>
</dbReference>
<dbReference type="CDD" id="cd01999">
    <property type="entry name" value="ASS"/>
    <property type="match status" value="1"/>
</dbReference>
<keyword evidence="6 9" id="KW-0028">Amino-acid biosynthesis</keyword>
<keyword evidence="5 9" id="KW-0436">Ligase</keyword>
<dbReference type="InterPro" id="IPR024074">
    <property type="entry name" value="AS_cat/multimer_dom_body"/>
</dbReference>
<dbReference type="FunCoup" id="A0A317ZMF4">
    <property type="interactions" value="444"/>
</dbReference>
<feature type="binding site" evidence="9">
    <location>
        <position position="124"/>
    </location>
    <ligand>
        <name>L-citrulline</name>
        <dbReference type="ChEBI" id="CHEBI:57743"/>
    </ligand>
</feature>
<dbReference type="PROSITE" id="PS00565">
    <property type="entry name" value="ARGININOSUCCIN_SYN_2"/>
    <property type="match status" value="1"/>
</dbReference>
<organism evidence="12 13">
    <name type="scientific">Coraliomargarita sinensis</name>
    <dbReference type="NCBI Taxonomy" id="2174842"/>
    <lineage>
        <taxon>Bacteria</taxon>
        <taxon>Pseudomonadati</taxon>
        <taxon>Verrucomicrobiota</taxon>
        <taxon>Opitutia</taxon>
        <taxon>Puniceicoccales</taxon>
        <taxon>Coraliomargaritaceae</taxon>
        <taxon>Coraliomargarita</taxon>
    </lineage>
</organism>
<comment type="pathway">
    <text evidence="1 9">Amino-acid biosynthesis; L-arginine biosynthesis; L-arginine from L-ornithine and carbamoyl phosphate: step 2/3.</text>
</comment>
<dbReference type="Pfam" id="PF00764">
    <property type="entry name" value="Arginosuc_synth"/>
    <property type="match status" value="1"/>
</dbReference>
<dbReference type="EMBL" id="QHJQ01000001">
    <property type="protein sequence ID" value="PXA05423.1"/>
    <property type="molecule type" value="Genomic_DNA"/>
</dbReference>
<feature type="binding site" evidence="9">
    <location>
        <position position="114"/>
    </location>
    <ligand>
        <name>ATP</name>
        <dbReference type="ChEBI" id="CHEBI:30616"/>
    </ligand>
</feature>
<protein>
    <recommendedName>
        <fullName evidence="3 9">Argininosuccinate synthase</fullName>
        <ecNumber evidence="3 9">6.3.4.5</ecNumber>
    </recommendedName>
    <alternativeName>
        <fullName evidence="9">Citrulline--aspartate ligase</fullName>
    </alternativeName>
</protein>
<dbReference type="PANTHER" id="PTHR11587">
    <property type="entry name" value="ARGININOSUCCINATE SYNTHASE"/>
    <property type="match status" value="1"/>
</dbReference>
<evidence type="ECO:0000256" key="8">
    <source>
        <dbReference type="ARBA" id="ARBA00022840"/>
    </source>
</evidence>
<name>A0A317ZMF4_9BACT</name>
<evidence type="ECO:0000256" key="3">
    <source>
        <dbReference type="ARBA" id="ARBA00012286"/>
    </source>
</evidence>
<dbReference type="NCBIfam" id="NF001770">
    <property type="entry name" value="PRK00509.1"/>
    <property type="match status" value="1"/>
</dbReference>
<dbReference type="Proteomes" id="UP000247099">
    <property type="component" value="Unassembled WGS sequence"/>
</dbReference>
<proteinExistence type="inferred from homology"/>
<dbReference type="GO" id="GO:0004055">
    <property type="term" value="F:argininosuccinate synthase activity"/>
    <property type="evidence" value="ECO:0007669"/>
    <property type="project" value="UniProtKB-UniRule"/>
</dbReference>
<dbReference type="FunFam" id="3.90.1260.10:FF:000007">
    <property type="entry name" value="Argininosuccinate synthase"/>
    <property type="match status" value="1"/>
</dbReference>
<comment type="caution">
    <text evidence="12">The sequence shown here is derived from an EMBL/GenBank/DDBJ whole genome shotgun (WGS) entry which is preliminary data.</text>
</comment>
<evidence type="ECO:0000256" key="2">
    <source>
        <dbReference type="ARBA" id="ARBA00011881"/>
    </source>
</evidence>
<evidence type="ECO:0000256" key="6">
    <source>
        <dbReference type="ARBA" id="ARBA00022605"/>
    </source>
</evidence>
<dbReference type="InterPro" id="IPR014729">
    <property type="entry name" value="Rossmann-like_a/b/a_fold"/>
</dbReference>
<keyword evidence="8 9" id="KW-0067">ATP-binding</keyword>
<feature type="domain" description="Arginosuccinate synthase-like N-terminal" evidence="10">
    <location>
        <begin position="2"/>
        <end position="166"/>
    </location>
</feature>
<feature type="binding site" evidence="9">
    <location>
        <position position="116"/>
    </location>
    <ligand>
        <name>L-aspartate</name>
        <dbReference type="ChEBI" id="CHEBI:29991"/>
    </ligand>
</feature>
<dbReference type="PROSITE" id="PS00564">
    <property type="entry name" value="ARGININOSUCCIN_SYN_1"/>
    <property type="match status" value="1"/>
</dbReference>
<dbReference type="Pfam" id="PF20979">
    <property type="entry name" value="Arginosuc_syn_C"/>
    <property type="match status" value="1"/>
</dbReference>
<dbReference type="InterPro" id="IPR048268">
    <property type="entry name" value="Arginosuc_syn_C"/>
</dbReference>
<evidence type="ECO:0000259" key="10">
    <source>
        <dbReference type="Pfam" id="PF00764"/>
    </source>
</evidence>
<dbReference type="SUPFAM" id="SSF52402">
    <property type="entry name" value="Adenine nucleotide alpha hydrolases-like"/>
    <property type="match status" value="1"/>
</dbReference>
<gene>
    <name evidence="9" type="primary">argG</name>
    <name evidence="12" type="ORF">DDZ13_00720</name>
</gene>
<dbReference type="FunFam" id="3.40.50.620:FF:000019">
    <property type="entry name" value="Argininosuccinate synthase"/>
    <property type="match status" value="1"/>
</dbReference>
<dbReference type="InParanoid" id="A0A317ZMF4"/>
<keyword evidence="7 9" id="KW-0547">Nucleotide-binding</keyword>
<evidence type="ECO:0000256" key="5">
    <source>
        <dbReference type="ARBA" id="ARBA00022598"/>
    </source>
</evidence>
<dbReference type="NCBIfam" id="TIGR00032">
    <property type="entry name" value="argG"/>
    <property type="match status" value="1"/>
</dbReference>
<sequence length="417" mass="46248">MKIVLAYSGGLDTSVLVSWLKEHYSAEIITFAADVGQEEELDGLPEKAKATGASAHYTVDLVEEFARDFIYPMMRANAIYEGQYFLGTSIARPLIGKAHVEIAEKEGADAVAHGATGKGNDQVRFELAYAALAPKLEIISPWRMQVFRDAFPGRTEMINYCREHGIDVEASASKPYSMDRNLLHISYEAGILEDPWFDPTTDDNKAMYKLTAAPEDAPDEAEYVELDFEQGDCVAVNGTAMNPAQVMKHLNKLAGKHGVGRVDIIENRFVGMKSRGVYETPGGTILMHAHRNMETLTMDRELMHLRDGLIPRYAQLVYNGFWYAPEREALQALIDDSQKTVTGTVRLKLYKGNITTVGRKSPLSLYDENIASMEGVASDYNPDDASGFIRLNALRLRRRALAQGGPEIASESQLKKS</sequence>
<evidence type="ECO:0000256" key="7">
    <source>
        <dbReference type="ARBA" id="ARBA00022741"/>
    </source>
</evidence>
<feature type="binding site" evidence="9">
    <location>
        <position position="33"/>
    </location>
    <ligand>
        <name>ATP</name>
        <dbReference type="ChEBI" id="CHEBI:30616"/>
    </ligand>
</feature>
<dbReference type="AlphaFoldDB" id="A0A317ZMF4"/>
<feature type="binding site" evidence="9">
    <location>
        <position position="89"/>
    </location>
    <ligand>
        <name>L-citrulline</name>
        <dbReference type="ChEBI" id="CHEBI:57743"/>
    </ligand>
</feature>
<dbReference type="PANTHER" id="PTHR11587:SF2">
    <property type="entry name" value="ARGININOSUCCINATE SYNTHASE"/>
    <property type="match status" value="1"/>
</dbReference>
<feature type="binding site" evidence="9">
    <location>
        <position position="186"/>
    </location>
    <ligand>
        <name>L-citrulline</name>
        <dbReference type="ChEBI" id="CHEBI:57743"/>
    </ligand>
</feature>
<evidence type="ECO:0000256" key="9">
    <source>
        <dbReference type="HAMAP-Rule" id="MF_00005"/>
    </source>
</evidence>
<keyword evidence="4 9" id="KW-0055">Arginine biosynthesis</keyword>
<dbReference type="HAMAP" id="MF_00005">
    <property type="entry name" value="Arg_succ_synth_type1"/>
    <property type="match status" value="1"/>
</dbReference>
<dbReference type="GO" id="GO:0006526">
    <property type="term" value="P:L-arginine biosynthetic process"/>
    <property type="evidence" value="ECO:0007669"/>
    <property type="project" value="UniProtKB-UniRule"/>
</dbReference>
<evidence type="ECO:0000313" key="12">
    <source>
        <dbReference type="EMBL" id="PXA05423.1"/>
    </source>
</evidence>
<feature type="binding site" evidence="9">
    <location>
        <begin position="6"/>
        <end position="14"/>
    </location>
    <ligand>
        <name>ATP</name>
        <dbReference type="ChEBI" id="CHEBI:30616"/>
    </ligand>
</feature>
<feature type="binding site" evidence="9">
    <location>
        <position position="120"/>
    </location>
    <ligand>
        <name>L-aspartate</name>
        <dbReference type="ChEBI" id="CHEBI:29991"/>
    </ligand>
</feature>
<dbReference type="SUPFAM" id="SSF69864">
    <property type="entry name" value="Argininosuccinate synthetase, C-terminal domain"/>
    <property type="match status" value="1"/>
</dbReference>
<dbReference type="InterPro" id="IPR001518">
    <property type="entry name" value="Arginosuc_synth"/>
</dbReference>
<dbReference type="InterPro" id="IPR018223">
    <property type="entry name" value="Arginosuc_synth_CS"/>
</dbReference>
<dbReference type="InterPro" id="IPR023434">
    <property type="entry name" value="Arginosuc_synth_type_1_subfam"/>
</dbReference>
<evidence type="ECO:0000313" key="13">
    <source>
        <dbReference type="Proteomes" id="UP000247099"/>
    </source>
</evidence>
<keyword evidence="9" id="KW-0963">Cytoplasm</keyword>
<dbReference type="Gene3D" id="3.40.50.620">
    <property type="entry name" value="HUPs"/>
    <property type="match status" value="1"/>
</dbReference>
<dbReference type="GO" id="GO:0005524">
    <property type="term" value="F:ATP binding"/>
    <property type="evidence" value="ECO:0007669"/>
    <property type="project" value="UniProtKB-UniRule"/>
</dbReference>
<dbReference type="RefSeq" id="WP_110129503.1">
    <property type="nucleotide sequence ID" value="NZ_QHJQ01000001.1"/>
</dbReference>
<keyword evidence="13" id="KW-1185">Reference proteome</keyword>
<feature type="binding site" evidence="9">
    <location>
        <position position="177"/>
    </location>
    <ligand>
        <name>L-citrulline</name>
        <dbReference type="ChEBI" id="CHEBI:57743"/>
    </ligand>
</feature>
<evidence type="ECO:0000256" key="4">
    <source>
        <dbReference type="ARBA" id="ARBA00022571"/>
    </source>
</evidence>
<comment type="subcellular location">
    <subcellularLocation>
        <location evidence="9">Cytoplasm</location>
    </subcellularLocation>
</comment>
<comment type="subunit">
    <text evidence="2 9">Homotetramer.</text>
</comment>
<feature type="binding site" evidence="9">
    <location>
        <position position="278"/>
    </location>
    <ligand>
        <name>L-citrulline</name>
        <dbReference type="ChEBI" id="CHEBI:57743"/>
    </ligand>
</feature>
<feature type="binding site" evidence="9">
    <location>
        <position position="84"/>
    </location>
    <ligand>
        <name>L-citrulline</name>
        <dbReference type="ChEBI" id="CHEBI:57743"/>
    </ligand>
</feature>
<feature type="binding site" evidence="9">
    <location>
        <position position="121"/>
    </location>
    <ligand>
        <name>L-aspartate</name>
        <dbReference type="ChEBI" id="CHEBI:29991"/>
    </ligand>
</feature>
<reference evidence="12 13" key="1">
    <citation type="submission" date="2018-05" db="EMBL/GenBank/DDBJ databases">
        <title>Coraliomargarita sinensis sp. nov., isolated from a marine solar saltern.</title>
        <authorList>
            <person name="Zhou L.Y."/>
        </authorList>
    </citation>
    <scope>NUCLEOTIDE SEQUENCE [LARGE SCALE GENOMIC DNA]</scope>
    <source>
        <strain evidence="12 13">WN38</strain>
    </source>
</reference>
<feature type="domain" description="Arginosuccinate synthase C-terminal" evidence="11">
    <location>
        <begin position="176"/>
        <end position="397"/>
    </location>
</feature>
<comment type="similarity">
    <text evidence="9">Belongs to the argininosuccinate synthase family. Type 1 subfamily.</text>
</comment>
<dbReference type="EC" id="6.3.4.5" evidence="3 9"/>
<evidence type="ECO:0000256" key="1">
    <source>
        <dbReference type="ARBA" id="ARBA00004967"/>
    </source>
</evidence>
<dbReference type="GO" id="GO:0005737">
    <property type="term" value="C:cytoplasm"/>
    <property type="evidence" value="ECO:0007669"/>
    <property type="project" value="UniProtKB-SubCell"/>
</dbReference>
<feature type="binding site" evidence="9">
    <location>
        <position position="120"/>
    </location>
    <ligand>
        <name>L-citrulline</name>
        <dbReference type="ChEBI" id="CHEBI:57743"/>
    </ligand>
</feature>
<dbReference type="Gene3D" id="1.20.5.470">
    <property type="entry name" value="Single helix bin"/>
    <property type="match status" value="1"/>
</dbReference>
<accession>A0A317ZMF4</accession>
<dbReference type="OrthoDB" id="9801641at2"/>
<comment type="catalytic activity">
    <reaction evidence="9">
        <text>L-citrulline + L-aspartate + ATP = 2-(N(omega)-L-arginino)succinate + AMP + diphosphate + H(+)</text>
        <dbReference type="Rhea" id="RHEA:10932"/>
        <dbReference type="ChEBI" id="CHEBI:15378"/>
        <dbReference type="ChEBI" id="CHEBI:29991"/>
        <dbReference type="ChEBI" id="CHEBI:30616"/>
        <dbReference type="ChEBI" id="CHEBI:33019"/>
        <dbReference type="ChEBI" id="CHEBI:57472"/>
        <dbReference type="ChEBI" id="CHEBI:57743"/>
        <dbReference type="ChEBI" id="CHEBI:456215"/>
        <dbReference type="EC" id="6.3.4.5"/>
    </reaction>
</comment>
<evidence type="ECO:0000259" key="11">
    <source>
        <dbReference type="Pfam" id="PF20979"/>
    </source>
</evidence>
<dbReference type="GO" id="GO:0000053">
    <property type="term" value="P:argininosuccinate metabolic process"/>
    <property type="evidence" value="ECO:0007669"/>
    <property type="project" value="TreeGrafter"/>
</dbReference>
<feature type="binding site" evidence="9">
    <location>
        <position position="266"/>
    </location>
    <ligand>
        <name>L-citrulline</name>
        <dbReference type="ChEBI" id="CHEBI:57743"/>
    </ligand>
</feature>
<dbReference type="InterPro" id="IPR048267">
    <property type="entry name" value="Arginosuc_syn_N"/>
</dbReference>
<dbReference type="Gene3D" id="3.90.1260.10">
    <property type="entry name" value="Argininosuccinate synthetase, chain A, domain 2"/>
    <property type="match status" value="1"/>
</dbReference>